<dbReference type="GO" id="GO:0008270">
    <property type="term" value="F:zinc ion binding"/>
    <property type="evidence" value="ECO:0007669"/>
    <property type="project" value="UniProtKB-KW"/>
</dbReference>
<evidence type="ECO:0000256" key="3">
    <source>
        <dbReference type="ARBA" id="ARBA00022833"/>
    </source>
</evidence>
<dbReference type="EMBL" id="PDNB01000147">
    <property type="protein sequence ID" value="PGH03507.1"/>
    <property type="molecule type" value="Genomic_DNA"/>
</dbReference>
<organism evidence="7 8">
    <name type="scientific">Helicocarpus griseus UAMH5409</name>
    <dbReference type="NCBI Taxonomy" id="1447875"/>
    <lineage>
        <taxon>Eukaryota</taxon>
        <taxon>Fungi</taxon>
        <taxon>Dikarya</taxon>
        <taxon>Ascomycota</taxon>
        <taxon>Pezizomycotina</taxon>
        <taxon>Eurotiomycetes</taxon>
        <taxon>Eurotiomycetidae</taxon>
        <taxon>Onygenales</taxon>
        <taxon>Ajellomycetaceae</taxon>
        <taxon>Helicocarpus</taxon>
    </lineage>
</organism>
<dbReference type="PROSITE" id="PS00518">
    <property type="entry name" value="ZF_RING_1"/>
    <property type="match status" value="1"/>
</dbReference>
<feature type="region of interest" description="Disordered" evidence="5">
    <location>
        <begin position="339"/>
        <end position="476"/>
    </location>
</feature>
<accession>A0A2B7X423</accession>
<dbReference type="InterPro" id="IPR017907">
    <property type="entry name" value="Znf_RING_CS"/>
</dbReference>
<dbReference type="InterPro" id="IPR039577">
    <property type="entry name" value="Rad18"/>
</dbReference>
<protein>
    <recommendedName>
        <fullName evidence="6">RING-type domain-containing protein</fullName>
    </recommendedName>
</protein>
<dbReference type="PANTHER" id="PTHR14134:SF2">
    <property type="entry name" value="E3 UBIQUITIN-PROTEIN LIGASE RAD18"/>
    <property type="match status" value="1"/>
</dbReference>
<dbReference type="SMART" id="SM00184">
    <property type="entry name" value="RING"/>
    <property type="match status" value="1"/>
</dbReference>
<dbReference type="Gene3D" id="3.30.40.10">
    <property type="entry name" value="Zinc/RING finger domain, C3HC4 (zinc finger)"/>
    <property type="match status" value="1"/>
</dbReference>
<dbReference type="SUPFAM" id="SSF57850">
    <property type="entry name" value="RING/U-box"/>
    <property type="match status" value="1"/>
</dbReference>
<dbReference type="GO" id="GO:0061630">
    <property type="term" value="F:ubiquitin protein ligase activity"/>
    <property type="evidence" value="ECO:0007669"/>
    <property type="project" value="InterPro"/>
</dbReference>
<keyword evidence="8" id="KW-1185">Reference proteome</keyword>
<feature type="region of interest" description="Disordered" evidence="5">
    <location>
        <begin position="270"/>
        <end position="314"/>
    </location>
</feature>
<dbReference type="InterPro" id="IPR018957">
    <property type="entry name" value="Znf_C3HC4_RING-type"/>
</dbReference>
<evidence type="ECO:0000256" key="1">
    <source>
        <dbReference type="ARBA" id="ARBA00022723"/>
    </source>
</evidence>
<reference evidence="7 8" key="1">
    <citation type="submission" date="2017-10" db="EMBL/GenBank/DDBJ databases">
        <title>Comparative genomics in systemic dimorphic fungi from Ajellomycetaceae.</title>
        <authorList>
            <person name="Munoz J.F."/>
            <person name="Mcewen J.G."/>
            <person name="Clay O.K."/>
            <person name="Cuomo C.A."/>
        </authorList>
    </citation>
    <scope>NUCLEOTIDE SEQUENCE [LARGE SCALE GENOMIC DNA]</scope>
    <source>
        <strain evidence="7 8">UAMH5409</strain>
    </source>
</reference>
<evidence type="ECO:0000256" key="2">
    <source>
        <dbReference type="ARBA" id="ARBA00022771"/>
    </source>
</evidence>
<gene>
    <name evidence="7" type="ORF">AJ79_07342</name>
</gene>
<evidence type="ECO:0000313" key="7">
    <source>
        <dbReference type="EMBL" id="PGH03507.1"/>
    </source>
</evidence>
<keyword evidence="3" id="KW-0862">Zinc</keyword>
<dbReference type="GO" id="GO:0097505">
    <property type="term" value="C:Rad6-Rad18 complex"/>
    <property type="evidence" value="ECO:0007669"/>
    <property type="project" value="TreeGrafter"/>
</dbReference>
<dbReference type="STRING" id="1447875.A0A2B7X423"/>
<dbReference type="GO" id="GO:0006301">
    <property type="term" value="P:DNA damage tolerance"/>
    <property type="evidence" value="ECO:0007669"/>
    <property type="project" value="InterPro"/>
</dbReference>
<evidence type="ECO:0000313" key="8">
    <source>
        <dbReference type="Proteomes" id="UP000223968"/>
    </source>
</evidence>
<proteinExistence type="predicted"/>
<dbReference type="InterPro" id="IPR013083">
    <property type="entry name" value="Znf_RING/FYVE/PHD"/>
</dbReference>
<dbReference type="GO" id="GO:0006513">
    <property type="term" value="P:protein monoubiquitination"/>
    <property type="evidence" value="ECO:0007669"/>
    <property type="project" value="InterPro"/>
</dbReference>
<evidence type="ECO:0000259" key="6">
    <source>
        <dbReference type="PROSITE" id="PS50089"/>
    </source>
</evidence>
<dbReference type="Proteomes" id="UP000223968">
    <property type="component" value="Unassembled WGS sequence"/>
</dbReference>
<feature type="compositionally biased region" description="Basic residues" evidence="5">
    <location>
        <begin position="390"/>
        <end position="409"/>
    </location>
</feature>
<dbReference type="GO" id="GO:0005634">
    <property type="term" value="C:nucleus"/>
    <property type="evidence" value="ECO:0007669"/>
    <property type="project" value="TreeGrafter"/>
</dbReference>
<keyword evidence="1" id="KW-0479">Metal-binding</keyword>
<feature type="domain" description="RING-type" evidence="6">
    <location>
        <begin position="60"/>
        <end position="101"/>
    </location>
</feature>
<sequence length="476" mass="52259">MSASAANGPPDTMGFVPNDPSGVCAITPLASTGYTDNSLAVKLLQTMQDHIGDIRDLIHCGVCVKLLYEPFTLACGHTFCYSCLTQWFANHRRKKTCPDCRASVRAQPAPAFLVREIVQMFINRPELLENNETTAEHLSIKRIETEKMETDKRNKHPTTGGLFQGCFKHAAFNGPINDVTDGVRRCPVCAWELEGGACTHCGFGHDFTDSESDSESHDESMTDAEDDVEDGFSAIDDDDIAWNEIYDGAFQAAAGGLGFHGPHHFHNHRHNNDGYSMTTDSMDRSEDEDTDDSEMSDFIDDGPIEEGAETDNSTVIGANTFISDSDGAENNGIISRSAFASTRSSRPHIRATISLGEDEESKDEDSPSDSNLDSDLDSDSDSEDDEPIRALRRHASSTSHRRPNRHRNRAATASTPPLSPPNRSGHGLTAGSNPDAPITLEDDSDAPVAPVRRQRTRRRPRPGRNRRRRQAMVSNN</sequence>
<dbReference type="OrthoDB" id="6105938at2759"/>
<dbReference type="Pfam" id="PF00097">
    <property type="entry name" value="zf-C3HC4"/>
    <property type="match status" value="1"/>
</dbReference>
<dbReference type="GO" id="GO:0003697">
    <property type="term" value="F:single-stranded DNA binding"/>
    <property type="evidence" value="ECO:0007669"/>
    <property type="project" value="InterPro"/>
</dbReference>
<evidence type="ECO:0000256" key="4">
    <source>
        <dbReference type="PROSITE-ProRule" id="PRU00175"/>
    </source>
</evidence>
<dbReference type="InterPro" id="IPR001841">
    <property type="entry name" value="Znf_RING"/>
</dbReference>
<evidence type="ECO:0000256" key="5">
    <source>
        <dbReference type="SAM" id="MobiDB-lite"/>
    </source>
</evidence>
<keyword evidence="2 4" id="KW-0863">Zinc-finger</keyword>
<dbReference type="PROSITE" id="PS50089">
    <property type="entry name" value="ZF_RING_2"/>
    <property type="match status" value="1"/>
</dbReference>
<name>A0A2B7X423_9EURO</name>
<feature type="compositionally biased region" description="Basic residues" evidence="5">
    <location>
        <begin position="452"/>
        <end position="470"/>
    </location>
</feature>
<dbReference type="PANTHER" id="PTHR14134">
    <property type="entry name" value="E3 UBIQUITIN-PROTEIN LIGASE RAD18"/>
    <property type="match status" value="1"/>
</dbReference>
<comment type="caution">
    <text evidence="7">The sequence shown here is derived from an EMBL/GenBank/DDBJ whole genome shotgun (WGS) entry which is preliminary data.</text>
</comment>
<feature type="compositionally biased region" description="Acidic residues" evidence="5">
    <location>
        <begin position="356"/>
        <end position="386"/>
    </location>
</feature>
<feature type="compositionally biased region" description="Acidic residues" evidence="5">
    <location>
        <begin position="285"/>
        <end position="309"/>
    </location>
</feature>
<dbReference type="AlphaFoldDB" id="A0A2B7X423"/>